<dbReference type="SUPFAM" id="SSF103473">
    <property type="entry name" value="MFS general substrate transporter"/>
    <property type="match status" value="1"/>
</dbReference>
<dbReference type="PRINTS" id="PR00171">
    <property type="entry name" value="SUGRTRNSPORT"/>
</dbReference>
<feature type="transmembrane region" description="Helical" evidence="6">
    <location>
        <begin position="137"/>
        <end position="157"/>
    </location>
</feature>
<keyword evidence="8" id="KW-1185">Reference proteome</keyword>
<name>A0ABM3M0M1_BICAN</name>
<evidence type="ECO:0000256" key="4">
    <source>
        <dbReference type="ARBA" id="ARBA00023136"/>
    </source>
</evidence>
<accession>A0ABM3M0M1</accession>
<feature type="transmembrane region" description="Helical" evidence="6">
    <location>
        <begin position="271"/>
        <end position="290"/>
    </location>
</feature>
<organism evidence="8 9">
    <name type="scientific">Bicyclus anynana</name>
    <name type="common">Squinting bush brown butterfly</name>
    <dbReference type="NCBI Taxonomy" id="110368"/>
    <lineage>
        <taxon>Eukaryota</taxon>
        <taxon>Metazoa</taxon>
        <taxon>Ecdysozoa</taxon>
        <taxon>Arthropoda</taxon>
        <taxon>Hexapoda</taxon>
        <taxon>Insecta</taxon>
        <taxon>Pterygota</taxon>
        <taxon>Neoptera</taxon>
        <taxon>Endopterygota</taxon>
        <taxon>Lepidoptera</taxon>
        <taxon>Glossata</taxon>
        <taxon>Ditrysia</taxon>
        <taxon>Papilionoidea</taxon>
        <taxon>Nymphalidae</taxon>
        <taxon>Satyrinae</taxon>
        <taxon>Satyrini</taxon>
        <taxon>Mycalesina</taxon>
        <taxon>Bicyclus</taxon>
    </lineage>
</organism>
<dbReference type="RefSeq" id="XP_052744837.1">
    <property type="nucleotide sequence ID" value="XM_052888877.1"/>
</dbReference>
<feature type="transmembrane region" description="Helical" evidence="6">
    <location>
        <begin position="12"/>
        <end position="37"/>
    </location>
</feature>
<evidence type="ECO:0000256" key="1">
    <source>
        <dbReference type="ARBA" id="ARBA00004141"/>
    </source>
</evidence>
<dbReference type="InterPro" id="IPR005829">
    <property type="entry name" value="Sugar_transporter_CS"/>
</dbReference>
<keyword evidence="5" id="KW-0325">Glycoprotein</keyword>
<evidence type="ECO:0000313" key="9">
    <source>
        <dbReference type="RefSeq" id="XP_052744837.1"/>
    </source>
</evidence>
<dbReference type="GeneID" id="128199435"/>
<feature type="transmembrane region" description="Helical" evidence="6">
    <location>
        <begin position="202"/>
        <end position="228"/>
    </location>
</feature>
<feature type="domain" description="Major facilitator superfamily (MFS) profile" evidence="7">
    <location>
        <begin position="1"/>
        <end position="294"/>
    </location>
</feature>
<sequence length="307" mass="33879">MGSAVLTAAQNIAMLCCGRLLLGFSGGIINVMVVVYIGEIASTHIRGVLLTAIGNDDKATEVLQDLGRADDVDKILESKQEYTERSNKQDWKELFDMKTNRKALFIAATINVLQNCSGLLSVVYFSASIFEMAESSIPSNISMIIIVGFQLLGSIITPFFVERTGRKRILSLSCVACCISMFVLGLYFYLNELESPVIDNLKWLPLVVLVVYFISYNFGYGIIPHIIIGELFTPNVRSNGSTLSFSIAWVFGFIVNTVFGMVLDTVGGHSAFWFFAIVCACACVFTIFYVPETKGKSLLEIQELLSR</sequence>
<keyword evidence="4 6" id="KW-0472">Membrane</keyword>
<evidence type="ECO:0000259" key="7">
    <source>
        <dbReference type="PROSITE" id="PS50850"/>
    </source>
</evidence>
<dbReference type="PANTHER" id="PTHR48021:SF1">
    <property type="entry name" value="GH07001P-RELATED"/>
    <property type="match status" value="1"/>
</dbReference>
<evidence type="ECO:0000256" key="2">
    <source>
        <dbReference type="ARBA" id="ARBA00022692"/>
    </source>
</evidence>
<evidence type="ECO:0000256" key="3">
    <source>
        <dbReference type="ARBA" id="ARBA00022989"/>
    </source>
</evidence>
<dbReference type="PROSITE" id="PS00217">
    <property type="entry name" value="SUGAR_TRANSPORT_2"/>
    <property type="match status" value="1"/>
</dbReference>
<dbReference type="Gene3D" id="1.20.1250.20">
    <property type="entry name" value="MFS general substrate transporter like domains"/>
    <property type="match status" value="2"/>
</dbReference>
<feature type="transmembrane region" description="Helical" evidence="6">
    <location>
        <begin position="169"/>
        <end position="190"/>
    </location>
</feature>
<feature type="transmembrane region" description="Helical" evidence="6">
    <location>
        <begin position="103"/>
        <end position="125"/>
    </location>
</feature>
<dbReference type="PROSITE" id="PS50850">
    <property type="entry name" value="MFS"/>
    <property type="match status" value="1"/>
</dbReference>
<dbReference type="InterPro" id="IPR003663">
    <property type="entry name" value="Sugar/inositol_transpt"/>
</dbReference>
<keyword evidence="3 6" id="KW-1133">Transmembrane helix</keyword>
<evidence type="ECO:0000256" key="6">
    <source>
        <dbReference type="SAM" id="Phobius"/>
    </source>
</evidence>
<comment type="subcellular location">
    <subcellularLocation>
        <location evidence="1">Membrane</location>
        <topology evidence="1">Multi-pass membrane protein</topology>
    </subcellularLocation>
</comment>
<dbReference type="Pfam" id="PF00083">
    <property type="entry name" value="Sugar_tr"/>
    <property type="match status" value="2"/>
</dbReference>
<gene>
    <name evidence="9" type="primary">LOC128199435</name>
</gene>
<reference evidence="9" key="1">
    <citation type="submission" date="2025-08" db="UniProtKB">
        <authorList>
            <consortium name="RefSeq"/>
        </authorList>
    </citation>
    <scope>IDENTIFICATION</scope>
</reference>
<dbReference type="InterPro" id="IPR050549">
    <property type="entry name" value="MFS_Trehalose_Transporter"/>
</dbReference>
<dbReference type="PANTHER" id="PTHR48021">
    <property type="match status" value="1"/>
</dbReference>
<proteinExistence type="predicted"/>
<dbReference type="Proteomes" id="UP001652582">
    <property type="component" value="Chromosome 24"/>
</dbReference>
<dbReference type="InterPro" id="IPR020846">
    <property type="entry name" value="MFS_dom"/>
</dbReference>
<evidence type="ECO:0000256" key="5">
    <source>
        <dbReference type="ARBA" id="ARBA00023180"/>
    </source>
</evidence>
<feature type="transmembrane region" description="Helical" evidence="6">
    <location>
        <begin position="240"/>
        <end position="259"/>
    </location>
</feature>
<dbReference type="InterPro" id="IPR036259">
    <property type="entry name" value="MFS_trans_sf"/>
</dbReference>
<keyword evidence="2 6" id="KW-0812">Transmembrane</keyword>
<evidence type="ECO:0000313" key="8">
    <source>
        <dbReference type="Proteomes" id="UP001652582"/>
    </source>
</evidence>
<dbReference type="InterPro" id="IPR005828">
    <property type="entry name" value="MFS_sugar_transport-like"/>
</dbReference>
<protein>
    <submittedName>
        <fullName evidence="9">Facilitated trehalose transporter Tret1-like</fullName>
    </submittedName>
</protein>